<name>A0A841QFJ9_9PROT</name>
<organism evidence="2 3">
    <name type="scientific">Acetobacter lovaniensis</name>
    <dbReference type="NCBI Taxonomy" id="104100"/>
    <lineage>
        <taxon>Bacteria</taxon>
        <taxon>Pseudomonadati</taxon>
        <taxon>Pseudomonadota</taxon>
        <taxon>Alphaproteobacteria</taxon>
        <taxon>Acetobacterales</taxon>
        <taxon>Acetobacteraceae</taxon>
        <taxon>Acetobacter</taxon>
    </lineage>
</organism>
<protein>
    <submittedName>
        <fullName evidence="2">Prophage antirepressor-like protein</fullName>
    </submittedName>
</protein>
<evidence type="ECO:0000313" key="3">
    <source>
        <dbReference type="Proteomes" id="UP000578000"/>
    </source>
</evidence>
<dbReference type="PROSITE" id="PS51750">
    <property type="entry name" value="BRO_N"/>
    <property type="match status" value="1"/>
</dbReference>
<keyword evidence="3" id="KW-1185">Reference proteome</keyword>
<reference evidence="2 3" key="1">
    <citation type="submission" date="2020-08" db="EMBL/GenBank/DDBJ databases">
        <title>Genomic Encyclopedia of Type Strains, Phase IV (KMG-IV): sequencing the most valuable type-strain genomes for metagenomic binning, comparative biology and taxonomic classification.</title>
        <authorList>
            <person name="Goeker M."/>
        </authorList>
    </citation>
    <scope>NUCLEOTIDE SEQUENCE [LARGE SCALE GENOMIC DNA]</scope>
    <source>
        <strain evidence="2 3">DSM 4491</strain>
    </source>
</reference>
<evidence type="ECO:0000313" key="2">
    <source>
        <dbReference type="EMBL" id="MBB6456963.1"/>
    </source>
</evidence>
<dbReference type="AlphaFoldDB" id="A0A841QFJ9"/>
<evidence type="ECO:0000259" key="1">
    <source>
        <dbReference type="PROSITE" id="PS51750"/>
    </source>
</evidence>
<proteinExistence type="predicted"/>
<comment type="caution">
    <text evidence="2">The sequence shown here is derived from an EMBL/GenBank/DDBJ whole genome shotgun (WGS) entry which is preliminary data.</text>
</comment>
<dbReference type="RefSeq" id="WP_166112897.1">
    <property type="nucleotide sequence ID" value="NZ_BAABDB010000040.1"/>
</dbReference>
<dbReference type="InterPro" id="IPR003497">
    <property type="entry name" value="BRO_N_domain"/>
</dbReference>
<gene>
    <name evidence="2" type="ORF">HNR55_001546</name>
</gene>
<accession>A0A841QFJ9</accession>
<sequence length="131" mass="14966">MSKPEIFSYKGSSFVVYNNAETACFKIGDILYSLQESAQTDLAGRLEDGDFTYFHFKGGNAPDDHEGVNEKGLLRLILTSPNKDDAEHFYNWVKNYILPYTLKLIRKKSDIDKAECKVIIHPKLMEQQTTP</sequence>
<feature type="domain" description="Bro-N" evidence="1">
    <location>
        <begin position="1"/>
        <end position="105"/>
    </location>
</feature>
<dbReference type="Proteomes" id="UP000578000">
    <property type="component" value="Unassembled WGS sequence"/>
</dbReference>
<dbReference type="EMBL" id="JACHIE010000005">
    <property type="protein sequence ID" value="MBB6456963.1"/>
    <property type="molecule type" value="Genomic_DNA"/>
</dbReference>